<dbReference type="Gramene" id="TuG1812G0100002774.01.T03">
    <property type="protein sequence ID" value="TuG1812G0100002774.01.T03"/>
    <property type="gene ID" value="TuG1812G0100002774.01"/>
</dbReference>
<dbReference type="PANTHER" id="PTHR32332">
    <property type="entry name" value="2-NITROPROPANE DIOXYGENASE"/>
    <property type="match status" value="1"/>
</dbReference>
<reference evidence="3" key="1">
    <citation type="journal article" date="2013" name="Nature">
        <title>Draft genome of the wheat A-genome progenitor Triticum urartu.</title>
        <authorList>
            <person name="Ling H.Q."/>
            <person name="Zhao S."/>
            <person name="Liu D."/>
            <person name="Wang J."/>
            <person name="Sun H."/>
            <person name="Zhang C."/>
            <person name="Fan H."/>
            <person name="Li D."/>
            <person name="Dong L."/>
            <person name="Tao Y."/>
            <person name="Gao C."/>
            <person name="Wu H."/>
            <person name="Li Y."/>
            <person name="Cui Y."/>
            <person name="Guo X."/>
            <person name="Zheng S."/>
            <person name="Wang B."/>
            <person name="Yu K."/>
            <person name="Liang Q."/>
            <person name="Yang W."/>
            <person name="Lou X."/>
            <person name="Chen J."/>
            <person name="Feng M."/>
            <person name="Jian J."/>
            <person name="Zhang X."/>
            <person name="Luo G."/>
            <person name="Jiang Y."/>
            <person name="Liu J."/>
            <person name="Wang Z."/>
            <person name="Sha Y."/>
            <person name="Zhang B."/>
            <person name="Wu H."/>
            <person name="Tang D."/>
            <person name="Shen Q."/>
            <person name="Xue P."/>
            <person name="Zou S."/>
            <person name="Wang X."/>
            <person name="Liu X."/>
            <person name="Wang F."/>
            <person name="Yang Y."/>
            <person name="An X."/>
            <person name="Dong Z."/>
            <person name="Zhang K."/>
            <person name="Zhang X."/>
            <person name="Luo M.C."/>
            <person name="Dvorak J."/>
            <person name="Tong Y."/>
            <person name="Wang J."/>
            <person name="Yang H."/>
            <person name="Li Z."/>
            <person name="Wang D."/>
            <person name="Zhang A."/>
            <person name="Wang J."/>
        </authorList>
    </citation>
    <scope>NUCLEOTIDE SEQUENCE</scope>
    <source>
        <strain evidence="3">cv. G1812</strain>
    </source>
</reference>
<accession>A0A8R7P529</accession>
<reference evidence="2" key="2">
    <citation type="submission" date="2018-03" db="EMBL/GenBank/DDBJ databases">
        <title>The Triticum urartu genome reveals the dynamic nature of wheat genome evolution.</title>
        <authorList>
            <person name="Ling H."/>
            <person name="Ma B."/>
            <person name="Shi X."/>
            <person name="Liu H."/>
            <person name="Dong L."/>
            <person name="Sun H."/>
            <person name="Cao Y."/>
            <person name="Gao Q."/>
            <person name="Zheng S."/>
            <person name="Li Y."/>
            <person name="Yu Y."/>
            <person name="Du H."/>
            <person name="Qi M."/>
            <person name="Li Y."/>
            <person name="Yu H."/>
            <person name="Cui Y."/>
            <person name="Wang N."/>
            <person name="Chen C."/>
            <person name="Wu H."/>
            <person name="Zhao Y."/>
            <person name="Zhang J."/>
            <person name="Li Y."/>
            <person name="Zhou W."/>
            <person name="Zhang B."/>
            <person name="Hu W."/>
            <person name="Eijk M."/>
            <person name="Tang J."/>
            <person name="Witsenboer H."/>
            <person name="Zhao S."/>
            <person name="Li Z."/>
            <person name="Zhang A."/>
            <person name="Wang D."/>
            <person name="Liang C."/>
        </authorList>
    </citation>
    <scope>NUCLEOTIDE SEQUENCE [LARGE SCALE GENOMIC DNA]</scope>
    <source>
        <strain evidence="2">cv. G1812</strain>
    </source>
</reference>
<keyword evidence="3" id="KW-1185">Reference proteome</keyword>
<gene>
    <name evidence="2" type="primary">LOC125515504</name>
</gene>
<sequence length="348" mass="37866">MLQNHRHRPSCPSYHAARTTMVTGQHPSRELRPRASRLPPPRPPPRHPRPPLDRRRRTPTSSTGEGAAKTPSFRPKQVPTAGAAGSQIWAGKTPAASRAAATRDTRSGTSKSRRRRVREAPLPPPHGALAIHQPAEPHQSTRGAATSSRFMRHDGHRGGGRAYCCRAAISASPRRRRGSHPRPVPTAALAAGGEDDRPPPSPQAHTATAPPVTPSLQTNRRAARRQHHAPARGVDPRQPHHAGGRGCPAADRPLPGRPPWRRRGRREEGRGDRRRRRKPSLHKDICRFAGTVPNATTTGDIDSMAMYAGQSVGLITEIVPAREVVKRLVAEAQRVIGEKLSGFPKSSE</sequence>
<dbReference type="Gene3D" id="3.20.20.70">
    <property type="entry name" value="Aldolase class I"/>
    <property type="match status" value="1"/>
</dbReference>
<dbReference type="InterPro" id="IPR013785">
    <property type="entry name" value="Aldolase_TIM"/>
</dbReference>
<dbReference type="KEGG" id="tua:125515504"/>
<protein>
    <recommendedName>
        <fullName evidence="4">Nitronate monooxygenase domain-containing protein</fullName>
    </recommendedName>
</protein>
<dbReference type="PANTHER" id="PTHR32332:SF20">
    <property type="entry name" value="2-NITROPROPANE DIOXYGENASE-LIKE PROTEIN"/>
    <property type="match status" value="1"/>
</dbReference>
<name>A0A8R7P529_TRIUA</name>
<reference evidence="2" key="3">
    <citation type="submission" date="2022-06" db="UniProtKB">
        <authorList>
            <consortium name="EnsemblPlants"/>
        </authorList>
    </citation>
    <scope>IDENTIFICATION</scope>
</reference>
<feature type="region of interest" description="Disordered" evidence="1">
    <location>
        <begin position="1"/>
        <end position="282"/>
    </location>
</feature>
<proteinExistence type="predicted"/>
<dbReference type="Proteomes" id="UP000015106">
    <property type="component" value="Chromosome 1"/>
</dbReference>
<feature type="compositionally biased region" description="Basic residues" evidence="1">
    <location>
        <begin position="44"/>
        <end position="58"/>
    </location>
</feature>
<evidence type="ECO:0000313" key="3">
    <source>
        <dbReference type="Proteomes" id="UP000015106"/>
    </source>
</evidence>
<evidence type="ECO:0000256" key="1">
    <source>
        <dbReference type="SAM" id="MobiDB-lite"/>
    </source>
</evidence>
<evidence type="ECO:0008006" key="4">
    <source>
        <dbReference type="Google" id="ProtNLM"/>
    </source>
</evidence>
<dbReference type="AlphaFoldDB" id="A0A8R7P529"/>
<dbReference type="OrthoDB" id="10265891at2759"/>
<evidence type="ECO:0000313" key="2">
    <source>
        <dbReference type="EnsemblPlants" id="TuG1812G0100002774.01.T03"/>
    </source>
</evidence>
<feature type="compositionally biased region" description="Polar residues" evidence="1">
    <location>
        <begin position="138"/>
        <end position="149"/>
    </location>
</feature>
<feature type="compositionally biased region" description="Basic residues" evidence="1">
    <location>
        <begin position="221"/>
        <end position="230"/>
    </location>
</feature>
<organism evidence="2 3">
    <name type="scientific">Triticum urartu</name>
    <name type="common">Red wild einkorn</name>
    <name type="synonym">Crithodium urartu</name>
    <dbReference type="NCBI Taxonomy" id="4572"/>
    <lineage>
        <taxon>Eukaryota</taxon>
        <taxon>Viridiplantae</taxon>
        <taxon>Streptophyta</taxon>
        <taxon>Embryophyta</taxon>
        <taxon>Tracheophyta</taxon>
        <taxon>Spermatophyta</taxon>
        <taxon>Magnoliopsida</taxon>
        <taxon>Liliopsida</taxon>
        <taxon>Poales</taxon>
        <taxon>Poaceae</taxon>
        <taxon>BOP clade</taxon>
        <taxon>Pooideae</taxon>
        <taxon>Triticodae</taxon>
        <taxon>Triticeae</taxon>
        <taxon>Triticinae</taxon>
        <taxon>Triticum</taxon>
    </lineage>
</organism>
<dbReference type="RefSeq" id="XP_048536959.1">
    <property type="nucleotide sequence ID" value="XM_048681002.1"/>
</dbReference>
<dbReference type="EnsemblPlants" id="TuG1812G0100002774.01.T03">
    <property type="protein sequence ID" value="TuG1812G0100002774.01.T03"/>
    <property type="gene ID" value="TuG1812G0100002774.01"/>
</dbReference>
<dbReference type="GeneID" id="125515504"/>